<evidence type="ECO:0000256" key="3">
    <source>
        <dbReference type="SAM" id="SignalP"/>
    </source>
</evidence>
<dbReference type="InterPro" id="IPR015915">
    <property type="entry name" value="Kelch-typ_b-propeller"/>
</dbReference>
<feature type="compositionally biased region" description="Basic and acidic residues" evidence="1">
    <location>
        <begin position="544"/>
        <end position="557"/>
    </location>
</feature>
<feature type="signal peptide" evidence="3">
    <location>
        <begin position="1"/>
        <end position="23"/>
    </location>
</feature>
<feature type="transmembrane region" description="Helical" evidence="2">
    <location>
        <begin position="500"/>
        <end position="526"/>
    </location>
</feature>
<feature type="chain" id="PRO_5028265086" description="Kelch repeat protein" evidence="3">
    <location>
        <begin position="24"/>
        <end position="623"/>
    </location>
</feature>
<dbReference type="SUPFAM" id="SSF117281">
    <property type="entry name" value="Kelch motif"/>
    <property type="match status" value="1"/>
</dbReference>
<protein>
    <recommendedName>
        <fullName evidence="6">Kelch repeat protein</fullName>
    </recommendedName>
</protein>
<dbReference type="RefSeq" id="XP_030983348.1">
    <property type="nucleotide sequence ID" value="XM_031123150.1"/>
</dbReference>
<proteinExistence type="predicted"/>
<reference evidence="5" key="3">
    <citation type="submission" date="2025-08" db="UniProtKB">
        <authorList>
            <consortium name="RefSeq"/>
        </authorList>
    </citation>
    <scope>IDENTIFICATION</scope>
    <source>
        <strain evidence="5">NI907</strain>
    </source>
</reference>
<name>A0A6P8B884_PYRGI</name>
<evidence type="ECO:0000256" key="1">
    <source>
        <dbReference type="SAM" id="MobiDB-lite"/>
    </source>
</evidence>
<feature type="region of interest" description="Disordered" evidence="1">
    <location>
        <begin position="531"/>
        <end position="559"/>
    </location>
</feature>
<organism evidence="4 5">
    <name type="scientific">Pyricularia grisea</name>
    <name type="common">Crabgrass-specific blast fungus</name>
    <name type="synonym">Magnaporthe grisea</name>
    <dbReference type="NCBI Taxonomy" id="148305"/>
    <lineage>
        <taxon>Eukaryota</taxon>
        <taxon>Fungi</taxon>
        <taxon>Dikarya</taxon>
        <taxon>Ascomycota</taxon>
        <taxon>Pezizomycotina</taxon>
        <taxon>Sordariomycetes</taxon>
        <taxon>Sordariomycetidae</taxon>
        <taxon>Magnaporthales</taxon>
        <taxon>Pyriculariaceae</taxon>
        <taxon>Pyricularia</taxon>
    </lineage>
</organism>
<feature type="compositionally biased region" description="Low complexity" evidence="1">
    <location>
        <begin position="473"/>
        <end position="484"/>
    </location>
</feature>
<keyword evidence="2" id="KW-0472">Membrane</keyword>
<sequence length="623" mass="67803">MSNLLHAKLLFVWALLSPDFVSSQRDQPQARIDWTDGRSFVAPPSELFGKRLGCTIAVLDDCVFVDGGSITWNRGNLSQPIWATEDTNKSIMIPIKSDGAAGPEDYHIVDKPSGFFLPKEQGLWVDTKATPQRVYSWGGSKSAQSGKTPAVEAFRKFTRSNKQGDNYTGSWAAENQLPSDGSTDRPILSNQYATWATCNDIGIMVGGRFGNEVTSSGFITYNMTTGKWSNDTSQVFPEVIKDQNSKKDIAVPNTYKQGAAVCLPTMGTGQGGLVFFIAGSQTSADPRSPSDVYMPMETVQFYDTLTRTFHKQSTSGAEMPALRSKPCIVATQARGSDGLHSSYEIFMFGGQKGGHLVDADIWILTIPGFRWFKAPDTEPYNARIDHDCAVIGPGRRHMISVGGRNDNSDIPGRDYWMNGVGIYDMTNLTWSVPHVLDGPAYEKPQAVREWCAAGNLDSVVFENRETARIFGLESQSSGEDSGSQPSPPSPPSPPSEQTQLPIAAIVGGVLAGVVVILSAVSAAIFIRRRRRRQDNSNTQEGNGEVDKKTAEASDKPLLDSTLIHELAPGTKAHEMSYHDNAVHEMPGTHGAAGELQDRDIAIEMHHDSRPQELPGSDVVTTGR</sequence>
<dbReference type="Proteomes" id="UP000515153">
    <property type="component" value="Unplaced"/>
</dbReference>
<evidence type="ECO:0000313" key="5">
    <source>
        <dbReference type="RefSeq" id="XP_030983348.1"/>
    </source>
</evidence>
<evidence type="ECO:0000313" key="4">
    <source>
        <dbReference type="Proteomes" id="UP000515153"/>
    </source>
</evidence>
<keyword evidence="4" id="KW-1185">Reference proteome</keyword>
<feature type="region of interest" description="Disordered" evidence="1">
    <location>
        <begin position="473"/>
        <end position="498"/>
    </location>
</feature>
<accession>A0A6P8B884</accession>
<gene>
    <name evidence="5" type="ORF">PgNI_03096</name>
</gene>
<evidence type="ECO:0008006" key="6">
    <source>
        <dbReference type="Google" id="ProtNLM"/>
    </source>
</evidence>
<keyword evidence="2" id="KW-1133">Transmembrane helix</keyword>
<dbReference type="Gene3D" id="2.120.10.80">
    <property type="entry name" value="Kelch-type beta propeller"/>
    <property type="match status" value="1"/>
</dbReference>
<reference evidence="5" key="1">
    <citation type="journal article" date="2019" name="Mol. Biol. Evol.">
        <title>Blast fungal genomes show frequent chromosomal changes, gene gains and losses, and effector gene turnover.</title>
        <authorList>
            <person name="Gomez Luciano L.B."/>
            <person name="Jason Tsai I."/>
            <person name="Chuma I."/>
            <person name="Tosa Y."/>
            <person name="Chen Y.H."/>
            <person name="Li J.Y."/>
            <person name="Li M.Y."/>
            <person name="Jade Lu M.Y."/>
            <person name="Nakayashiki H."/>
            <person name="Li W.H."/>
        </authorList>
    </citation>
    <scope>NUCLEOTIDE SEQUENCE</scope>
    <source>
        <strain evidence="5">NI907</strain>
    </source>
</reference>
<dbReference type="AlphaFoldDB" id="A0A6P8B884"/>
<evidence type="ECO:0000256" key="2">
    <source>
        <dbReference type="SAM" id="Phobius"/>
    </source>
</evidence>
<keyword evidence="3" id="KW-0732">Signal</keyword>
<feature type="compositionally biased region" description="Pro residues" evidence="1">
    <location>
        <begin position="485"/>
        <end position="494"/>
    </location>
</feature>
<keyword evidence="2" id="KW-0812">Transmembrane</keyword>
<dbReference type="GeneID" id="41958061"/>
<reference evidence="5" key="2">
    <citation type="submission" date="2019-10" db="EMBL/GenBank/DDBJ databases">
        <authorList>
            <consortium name="NCBI Genome Project"/>
        </authorList>
    </citation>
    <scope>NUCLEOTIDE SEQUENCE</scope>
    <source>
        <strain evidence="5">NI907</strain>
    </source>
</reference>
<dbReference type="KEGG" id="pgri:PgNI_03096"/>